<evidence type="ECO:0000313" key="2">
    <source>
        <dbReference type="Proteomes" id="UP000016843"/>
    </source>
</evidence>
<evidence type="ECO:0000313" key="1">
    <source>
        <dbReference type="EMBL" id="ERM82347.1"/>
    </source>
</evidence>
<dbReference type="EMBL" id="AWXR01000028">
    <property type="protein sequence ID" value="ERM82347.1"/>
    <property type="molecule type" value="Genomic_DNA"/>
</dbReference>
<dbReference type="Proteomes" id="UP000016843">
    <property type="component" value="Unassembled WGS sequence"/>
</dbReference>
<protein>
    <submittedName>
        <fullName evidence="1">Uncharacterized protein</fullName>
    </submittedName>
</protein>
<sequence>MVNGFGFLLIPLEIQNPNITPISGKINRKGKYEGN</sequence>
<name>U5C2G9_9BACT</name>
<gene>
    <name evidence="1" type="ORF">P872_18285</name>
</gene>
<comment type="caution">
    <text evidence="1">The sequence shown here is derived from an EMBL/GenBank/DDBJ whole genome shotgun (WGS) entry which is preliminary data.</text>
</comment>
<reference evidence="1 2" key="1">
    <citation type="journal article" date="2013" name="Genome Announc.">
        <title>Draft Genome Sequence of the Psychrophilic and Alkaliphilic Rhodonellum psychrophilum Strain GCM71T.</title>
        <authorList>
            <person name="Hauptmann A.L."/>
            <person name="Glaring M.A."/>
            <person name="Hallin P.F."/>
            <person name="Prieme A."/>
            <person name="Stougaard P."/>
        </authorList>
    </citation>
    <scope>NUCLEOTIDE SEQUENCE [LARGE SCALE GENOMIC DNA]</scope>
    <source>
        <strain evidence="1 2">GCM71</strain>
    </source>
</reference>
<dbReference type="AlphaFoldDB" id="U5C2G9"/>
<keyword evidence="2" id="KW-1185">Reference proteome</keyword>
<accession>U5C2G9</accession>
<proteinExistence type="predicted"/>
<organism evidence="1 2">
    <name type="scientific">Rhodonellum psychrophilum GCM71 = DSM 17998</name>
    <dbReference type="NCBI Taxonomy" id="1123057"/>
    <lineage>
        <taxon>Bacteria</taxon>
        <taxon>Pseudomonadati</taxon>
        <taxon>Bacteroidota</taxon>
        <taxon>Cytophagia</taxon>
        <taxon>Cytophagales</taxon>
        <taxon>Cytophagaceae</taxon>
        <taxon>Rhodonellum</taxon>
    </lineage>
</organism>